<evidence type="ECO:0000313" key="6">
    <source>
        <dbReference type="Proteomes" id="UP001497497"/>
    </source>
</evidence>
<feature type="region of interest" description="Disordered" evidence="2">
    <location>
        <begin position="1"/>
        <end position="23"/>
    </location>
</feature>
<gene>
    <name evidence="5" type="ORF">GSLYS_00018829001</name>
</gene>
<dbReference type="PROSITE" id="PS50850">
    <property type="entry name" value="MFS"/>
    <property type="match status" value="1"/>
</dbReference>
<feature type="transmembrane region" description="Helical" evidence="3">
    <location>
        <begin position="450"/>
        <end position="470"/>
    </location>
</feature>
<keyword evidence="6" id="KW-1185">Reference proteome</keyword>
<reference evidence="5 6" key="1">
    <citation type="submission" date="2024-04" db="EMBL/GenBank/DDBJ databases">
        <authorList>
            <consortium name="Genoscope - CEA"/>
            <person name="William W."/>
        </authorList>
    </citation>
    <scope>NUCLEOTIDE SEQUENCE [LARGE SCALE GENOMIC DNA]</scope>
</reference>
<dbReference type="PANTHER" id="PTHR11360:SF306">
    <property type="entry name" value="RE01051P"/>
    <property type="match status" value="1"/>
</dbReference>
<comment type="subcellular location">
    <subcellularLocation>
        <location evidence="1">Membrane</location>
        <topology evidence="1">Multi-pass membrane protein</topology>
    </subcellularLocation>
</comment>
<dbReference type="Pfam" id="PF07690">
    <property type="entry name" value="MFS_1"/>
    <property type="match status" value="2"/>
</dbReference>
<keyword evidence="3" id="KW-0812">Transmembrane</keyword>
<feature type="transmembrane region" description="Helical" evidence="3">
    <location>
        <begin position="547"/>
        <end position="570"/>
    </location>
</feature>
<dbReference type="Gene3D" id="1.20.1250.20">
    <property type="entry name" value="MFS general substrate transporter like domains"/>
    <property type="match status" value="2"/>
</dbReference>
<sequence>MVDHNPDDATKADSPMLKDDHKDDQHVICSGSNVPDTQNVQGPRGVPIDRGWAWVVVVGCFGMHVLVVGGVKSFGVLFVEFQDMYGVKAGDLGIIQGMAQTLMMALGLFANLLAVKFNARKVVFAGGLLTSLGFILSAYLPSFWPLYITYGLITGFGFGLSYSPCVVMVGHHFNKRRSLANGLSVAGSGVGSFILPNLMRLMLEKYNLSGCLLILGGIMLNVCVFAMLLRPLSSYSPSKKFRKSPQHRIVKIDKQTYIRCGEGEANPDTSFQMGINQLITGNDRSDSCENISSNNVSNKEQSHLTERSDKINGKNRLNMEFNVSENGIKRLNDIEAEQTCLIRESDNAGISDNVKSCMSDQNQITSLDFSTEICNLNLQEMEIVEIEELGQLSSKPSRDVSHSDLFMASLQNIPSEDLQDISPDFLSFSRDATIGSKKPVKKQKLFNWSLFKNPVFLIYAISCGLANFGYPNVFFMLPAFAESNGQDRSNSALLVSIIGITDLMGRLFLGWFSDLNLFPKRYGFITCIGISACLNLVAPVMTSFAAMAAYAALYGFFGGSYWALIAVLLAEALGVEKLSSSFGLITVFMSVSLLPGPAICGGIRDATSSWNYALIFCGTMALVGSLVPFLIPCAQRYNKAKEKRNTNLKIG</sequence>
<keyword evidence="3" id="KW-1133">Transmembrane helix</keyword>
<evidence type="ECO:0000256" key="2">
    <source>
        <dbReference type="SAM" id="MobiDB-lite"/>
    </source>
</evidence>
<evidence type="ECO:0000256" key="1">
    <source>
        <dbReference type="ARBA" id="ARBA00004141"/>
    </source>
</evidence>
<organism evidence="5 6">
    <name type="scientific">Lymnaea stagnalis</name>
    <name type="common">Great pond snail</name>
    <name type="synonym">Helix stagnalis</name>
    <dbReference type="NCBI Taxonomy" id="6523"/>
    <lineage>
        <taxon>Eukaryota</taxon>
        <taxon>Metazoa</taxon>
        <taxon>Spiralia</taxon>
        <taxon>Lophotrochozoa</taxon>
        <taxon>Mollusca</taxon>
        <taxon>Gastropoda</taxon>
        <taxon>Heterobranchia</taxon>
        <taxon>Euthyneura</taxon>
        <taxon>Panpulmonata</taxon>
        <taxon>Hygrophila</taxon>
        <taxon>Lymnaeoidea</taxon>
        <taxon>Lymnaeidae</taxon>
        <taxon>Lymnaea</taxon>
    </lineage>
</organism>
<evidence type="ECO:0000256" key="3">
    <source>
        <dbReference type="SAM" id="Phobius"/>
    </source>
</evidence>
<keyword evidence="3" id="KW-0472">Membrane</keyword>
<feature type="transmembrane region" description="Helical" evidence="3">
    <location>
        <begin position="206"/>
        <end position="229"/>
    </location>
</feature>
<feature type="transmembrane region" description="Helical" evidence="3">
    <location>
        <begin position="582"/>
        <end position="604"/>
    </location>
</feature>
<feature type="transmembrane region" description="Helical" evidence="3">
    <location>
        <begin position="122"/>
        <end position="140"/>
    </location>
</feature>
<feature type="transmembrane region" description="Helical" evidence="3">
    <location>
        <begin position="146"/>
        <end position="167"/>
    </location>
</feature>
<evidence type="ECO:0000313" key="5">
    <source>
        <dbReference type="EMBL" id="CAL1545346.1"/>
    </source>
</evidence>
<protein>
    <recommendedName>
        <fullName evidence="4">Major facilitator superfamily (MFS) profile domain-containing protein</fullName>
    </recommendedName>
</protein>
<dbReference type="Proteomes" id="UP001497497">
    <property type="component" value="Unassembled WGS sequence"/>
</dbReference>
<feature type="domain" description="Major facilitator superfamily (MFS) profile" evidence="4">
    <location>
        <begin position="455"/>
        <end position="651"/>
    </location>
</feature>
<proteinExistence type="predicted"/>
<dbReference type="PANTHER" id="PTHR11360">
    <property type="entry name" value="MONOCARBOXYLATE TRANSPORTER"/>
    <property type="match status" value="1"/>
</dbReference>
<feature type="transmembrane region" description="Helical" evidence="3">
    <location>
        <begin position="610"/>
        <end position="634"/>
    </location>
</feature>
<dbReference type="GO" id="GO:0008028">
    <property type="term" value="F:monocarboxylic acid transmembrane transporter activity"/>
    <property type="evidence" value="ECO:0007669"/>
    <property type="project" value="TreeGrafter"/>
</dbReference>
<dbReference type="InterPro" id="IPR050327">
    <property type="entry name" value="Proton-linked_MCT"/>
</dbReference>
<dbReference type="InterPro" id="IPR036259">
    <property type="entry name" value="MFS_trans_sf"/>
</dbReference>
<evidence type="ECO:0000259" key="4">
    <source>
        <dbReference type="PROSITE" id="PS50850"/>
    </source>
</evidence>
<dbReference type="InterPro" id="IPR011701">
    <property type="entry name" value="MFS"/>
</dbReference>
<dbReference type="InterPro" id="IPR020846">
    <property type="entry name" value="MFS_dom"/>
</dbReference>
<dbReference type="SUPFAM" id="SSF103473">
    <property type="entry name" value="MFS general substrate transporter"/>
    <property type="match status" value="1"/>
</dbReference>
<dbReference type="EMBL" id="CAXITT010000700">
    <property type="protein sequence ID" value="CAL1545346.1"/>
    <property type="molecule type" value="Genomic_DNA"/>
</dbReference>
<name>A0AAV2IIA3_LYMST</name>
<accession>A0AAV2IIA3</accession>
<dbReference type="AlphaFoldDB" id="A0AAV2IIA3"/>
<feature type="transmembrane region" description="Helical" evidence="3">
    <location>
        <begin position="94"/>
        <end position="115"/>
    </location>
</feature>
<feature type="transmembrane region" description="Helical" evidence="3">
    <location>
        <begin position="52"/>
        <end position="74"/>
    </location>
</feature>
<comment type="caution">
    <text evidence="5">The sequence shown here is derived from an EMBL/GenBank/DDBJ whole genome shotgun (WGS) entry which is preliminary data.</text>
</comment>
<feature type="transmembrane region" description="Helical" evidence="3">
    <location>
        <begin position="521"/>
        <end position="541"/>
    </location>
</feature>
<dbReference type="GO" id="GO:0016020">
    <property type="term" value="C:membrane"/>
    <property type="evidence" value="ECO:0007669"/>
    <property type="project" value="UniProtKB-SubCell"/>
</dbReference>
<feature type="transmembrane region" description="Helical" evidence="3">
    <location>
        <begin position="490"/>
        <end position="509"/>
    </location>
</feature>